<feature type="domain" description="AT3G52170-like helix-turn-helix" evidence="2">
    <location>
        <begin position="112"/>
        <end position="161"/>
    </location>
</feature>
<organism evidence="3 4">
    <name type="scientific">Oldenlandia corymbosa var. corymbosa</name>
    <dbReference type="NCBI Taxonomy" id="529605"/>
    <lineage>
        <taxon>Eukaryota</taxon>
        <taxon>Viridiplantae</taxon>
        <taxon>Streptophyta</taxon>
        <taxon>Embryophyta</taxon>
        <taxon>Tracheophyta</taxon>
        <taxon>Spermatophyta</taxon>
        <taxon>Magnoliopsida</taxon>
        <taxon>eudicotyledons</taxon>
        <taxon>Gunneridae</taxon>
        <taxon>Pentapetalae</taxon>
        <taxon>asterids</taxon>
        <taxon>lamiids</taxon>
        <taxon>Gentianales</taxon>
        <taxon>Rubiaceae</taxon>
        <taxon>Rubioideae</taxon>
        <taxon>Spermacoceae</taxon>
        <taxon>Hedyotis-Oldenlandia complex</taxon>
        <taxon>Oldenlandia</taxon>
    </lineage>
</organism>
<dbReference type="AlphaFoldDB" id="A0AAV1E2L2"/>
<feature type="region of interest" description="Disordered" evidence="1">
    <location>
        <begin position="203"/>
        <end position="235"/>
    </location>
</feature>
<dbReference type="PANTHER" id="PTHR34568">
    <property type="entry name" value="RRM DOMAIN-CONTAINING PROTEIN"/>
    <property type="match status" value="1"/>
</dbReference>
<evidence type="ECO:0000259" key="2">
    <source>
        <dbReference type="Pfam" id="PF25896"/>
    </source>
</evidence>
<feature type="compositionally biased region" description="Low complexity" evidence="1">
    <location>
        <begin position="87"/>
        <end position="101"/>
    </location>
</feature>
<gene>
    <name evidence="3" type="ORF">OLC1_LOCUS20231</name>
</gene>
<accession>A0AAV1E2L2</accession>
<dbReference type="Pfam" id="PF25896">
    <property type="entry name" value="HTH_AT3G52170"/>
    <property type="match status" value="1"/>
</dbReference>
<dbReference type="Proteomes" id="UP001161247">
    <property type="component" value="Chromosome 7"/>
</dbReference>
<proteinExistence type="predicted"/>
<dbReference type="InterPro" id="IPR058942">
    <property type="entry name" value="AT3G52170-like"/>
</dbReference>
<feature type="region of interest" description="Disordered" evidence="1">
    <location>
        <begin position="1"/>
        <end position="29"/>
    </location>
</feature>
<protein>
    <submittedName>
        <fullName evidence="3">OLC1v1013733C3</fullName>
    </submittedName>
</protein>
<feature type="region of interest" description="Disordered" evidence="1">
    <location>
        <begin position="316"/>
        <end position="372"/>
    </location>
</feature>
<name>A0AAV1E2L2_OLDCO</name>
<evidence type="ECO:0000313" key="4">
    <source>
        <dbReference type="Proteomes" id="UP001161247"/>
    </source>
</evidence>
<feature type="region of interest" description="Disordered" evidence="1">
    <location>
        <begin position="87"/>
        <end position="109"/>
    </location>
</feature>
<dbReference type="PANTHER" id="PTHR34568:SF4">
    <property type="entry name" value="OS02G0638000 PROTEIN"/>
    <property type="match status" value="1"/>
</dbReference>
<dbReference type="InterPro" id="IPR058941">
    <property type="entry name" value="HTH_AT3G52170-like"/>
</dbReference>
<reference evidence="3" key="1">
    <citation type="submission" date="2023-03" db="EMBL/GenBank/DDBJ databases">
        <authorList>
            <person name="Julca I."/>
        </authorList>
    </citation>
    <scope>NUCLEOTIDE SEQUENCE</scope>
</reference>
<keyword evidence="4" id="KW-1185">Reference proteome</keyword>
<feature type="compositionally biased region" description="Basic and acidic residues" evidence="1">
    <location>
        <begin position="448"/>
        <end position="468"/>
    </location>
</feature>
<sequence length="489" mass="54687">MISQPVSGEVKPRFPAASLPLPSPRDYHRAGSYRVPAIDSTEKMQCISKRLSLSHSSISRFNRAFAETSNPVRGSNLWIRKNLSASSAVADPDPDPGDVSPKLPKEGRKRISKAERKMLLESFVNSYRAMNSGKFPTPSEAKREVGGGYYAVKKIIQEMEYGSHISSASLSGQFQKGGEDEKREQLIEEVERQEIKLSRQETMVTEVKEEKEVSEIPSSCEKDPLSDPLVTNGEIVKSAQPAHKSMFIEEKEEKEVPGIINLSPEKDPIPDAPITSEEIMKSGQPEHETMVTEEKQVSEIINLSCEKDPLSDPLVTNREIVKSAQPERETMFVEEKEEKGVPEIINLSREKDPISDAPIMKSAQPEHETMVTEEKQVSEIINLSCEKDPLSDAQITNEEIGKSAQPEHGTVVIEEKEVSEIINLSCEKDHVSDAQITNEDIVKSAQPKTEEPLRDLTEEQRKDVESPKKSFGWNLKSIADGIVSFWRKL</sequence>
<evidence type="ECO:0000256" key="1">
    <source>
        <dbReference type="SAM" id="MobiDB-lite"/>
    </source>
</evidence>
<feature type="region of interest" description="Disordered" evidence="1">
    <location>
        <begin position="439"/>
        <end position="468"/>
    </location>
</feature>
<feature type="compositionally biased region" description="Basic and acidic residues" evidence="1">
    <location>
        <begin position="206"/>
        <end position="225"/>
    </location>
</feature>
<dbReference type="EMBL" id="OX459124">
    <property type="protein sequence ID" value="CAI9113173.1"/>
    <property type="molecule type" value="Genomic_DNA"/>
</dbReference>
<evidence type="ECO:0000313" key="3">
    <source>
        <dbReference type="EMBL" id="CAI9113173.1"/>
    </source>
</evidence>
<feature type="compositionally biased region" description="Basic and acidic residues" evidence="1">
    <location>
        <begin position="319"/>
        <end position="341"/>
    </location>
</feature>